<dbReference type="PIRSF" id="PIRSF016202">
    <property type="entry name" value="PH1107"/>
    <property type="match status" value="1"/>
</dbReference>
<dbReference type="CDD" id="cd18610">
    <property type="entry name" value="GH130_BT3780-like"/>
    <property type="match status" value="1"/>
</dbReference>
<evidence type="ECO:0000313" key="5">
    <source>
        <dbReference type="EMBL" id="GAA3525194.1"/>
    </source>
</evidence>
<keyword evidence="5" id="KW-0378">Hydrolase</keyword>
<dbReference type="EMBL" id="BAAAZN010000001">
    <property type="protein sequence ID" value="GAA3525194.1"/>
    <property type="molecule type" value="Genomic_DNA"/>
</dbReference>
<proteinExistence type="inferred from homology"/>
<dbReference type="PANTHER" id="PTHR34106">
    <property type="entry name" value="GLYCOSIDASE"/>
    <property type="match status" value="1"/>
</dbReference>
<feature type="signal peptide" evidence="4">
    <location>
        <begin position="1"/>
        <end position="28"/>
    </location>
</feature>
<keyword evidence="4" id="KW-0732">Signal</keyword>
<dbReference type="Pfam" id="PF04041">
    <property type="entry name" value="Glyco_hydro_130"/>
    <property type="match status" value="1"/>
</dbReference>
<accession>A0ABP6V0T2</accession>
<dbReference type="PROSITE" id="PS51318">
    <property type="entry name" value="TAT"/>
    <property type="match status" value="1"/>
</dbReference>
<organism evidence="5 6">
    <name type="scientific">Amycolatopsis ultiminotia</name>
    <dbReference type="NCBI Taxonomy" id="543629"/>
    <lineage>
        <taxon>Bacteria</taxon>
        <taxon>Bacillati</taxon>
        <taxon>Actinomycetota</taxon>
        <taxon>Actinomycetes</taxon>
        <taxon>Pseudonocardiales</taxon>
        <taxon>Pseudonocardiaceae</taxon>
        <taxon>Amycolatopsis</taxon>
    </lineage>
</organism>
<gene>
    <name evidence="5" type="ORF">GCM10022222_05010</name>
</gene>
<dbReference type="PANTHER" id="PTHR34106:SF5">
    <property type="entry name" value="GLYCOSIDASE"/>
    <property type="match status" value="1"/>
</dbReference>
<dbReference type="InterPro" id="IPR007184">
    <property type="entry name" value="Mannoside_phosphorylase"/>
</dbReference>
<evidence type="ECO:0000256" key="4">
    <source>
        <dbReference type="SAM" id="SignalP"/>
    </source>
</evidence>
<keyword evidence="2" id="KW-0808">Transferase</keyword>
<evidence type="ECO:0000256" key="1">
    <source>
        <dbReference type="ARBA" id="ARBA00022676"/>
    </source>
</evidence>
<feature type="chain" id="PRO_5046886349" evidence="4">
    <location>
        <begin position="29"/>
        <end position="346"/>
    </location>
</feature>
<sequence length="346" mass="36344">MGNGISRRAFVASGAALGLAGLAAPARAATAGTAGAQTAKAGTAGFGAGFPVGPWTRNPGNPVLTADPGHSWESSYVYNPAAIVHNGQINVLYRAQGSDLVSSIGLAVSDDGVTFQRFADPVLAPSSAVDSHGCEDPRVVQVGDTFYLTYTSYDGTTPLLSLATSTDLRNWTKHGPLFPDFITPGAKKPRSKSGAILTEPIDGTYYMYFGDNGIFYATSTDLLTWKPFSTPVVPKASDDFTAHLVEAGPQPVINDAGLIVLVHNAAQSTDSGLVYAVGQALIDPAHPTACLARMTQPFLRPEEAYETDGQVPNVLFAEGLVQFKGTWYLYYGGADTVVGLATYRAE</sequence>
<comment type="similarity">
    <text evidence="3">Belongs to the glycosyl hydrolase 130 family.</text>
</comment>
<evidence type="ECO:0000256" key="2">
    <source>
        <dbReference type="ARBA" id="ARBA00022679"/>
    </source>
</evidence>
<dbReference type="Proteomes" id="UP001500689">
    <property type="component" value="Unassembled WGS sequence"/>
</dbReference>
<protein>
    <submittedName>
        <fullName evidence="5">Glycoside hydrolase family 130 protein</fullName>
    </submittedName>
</protein>
<dbReference type="GO" id="GO:0016787">
    <property type="term" value="F:hydrolase activity"/>
    <property type="evidence" value="ECO:0007669"/>
    <property type="project" value="UniProtKB-KW"/>
</dbReference>
<dbReference type="RefSeq" id="WP_344854764.1">
    <property type="nucleotide sequence ID" value="NZ_BAAAZN010000001.1"/>
</dbReference>
<keyword evidence="1" id="KW-0328">Glycosyltransferase</keyword>
<name>A0ABP6V0T2_9PSEU</name>
<evidence type="ECO:0000256" key="3">
    <source>
        <dbReference type="ARBA" id="ARBA00024356"/>
    </source>
</evidence>
<reference evidence="6" key="1">
    <citation type="journal article" date="2019" name="Int. J. Syst. Evol. Microbiol.">
        <title>The Global Catalogue of Microorganisms (GCM) 10K type strain sequencing project: providing services to taxonomists for standard genome sequencing and annotation.</title>
        <authorList>
            <consortium name="The Broad Institute Genomics Platform"/>
            <consortium name="The Broad Institute Genome Sequencing Center for Infectious Disease"/>
            <person name="Wu L."/>
            <person name="Ma J."/>
        </authorList>
    </citation>
    <scope>NUCLEOTIDE SEQUENCE [LARGE SCALE GENOMIC DNA]</scope>
    <source>
        <strain evidence="6">JCM 16898</strain>
    </source>
</reference>
<dbReference type="InterPro" id="IPR006311">
    <property type="entry name" value="TAT_signal"/>
</dbReference>
<dbReference type="SUPFAM" id="SSF75005">
    <property type="entry name" value="Arabinanase/levansucrase/invertase"/>
    <property type="match status" value="1"/>
</dbReference>
<keyword evidence="6" id="KW-1185">Reference proteome</keyword>
<dbReference type="Gene3D" id="2.115.10.20">
    <property type="entry name" value="Glycosyl hydrolase domain, family 43"/>
    <property type="match status" value="1"/>
</dbReference>
<comment type="caution">
    <text evidence="5">The sequence shown here is derived from an EMBL/GenBank/DDBJ whole genome shotgun (WGS) entry which is preliminary data.</text>
</comment>
<dbReference type="InterPro" id="IPR023296">
    <property type="entry name" value="Glyco_hydro_beta-prop_sf"/>
</dbReference>
<evidence type="ECO:0000313" key="6">
    <source>
        <dbReference type="Proteomes" id="UP001500689"/>
    </source>
</evidence>